<evidence type="ECO:0000256" key="3">
    <source>
        <dbReference type="ARBA" id="ARBA00012438"/>
    </source>
</evidence>
<organism evidence="17 18">
    <name type="scientific">Metabacillus bambusae</name>
    <dbReference type="NCBI Taxonomy" id="2795218"/>
    <lineage>
        <taxon>Bacteria</taxon>
        <taxon>Bacillati</taxon>
        <taxon>Bacillota</taxon>
        <taxon>Bacilli</taxon>
        <taxon>Bacillales</taxon>
        <taxon>Bacillaceae</taxon>
        <taxon>Metabacillus</taxon>
    </lineage>
</organism>
<gene>
    <name evidence="17" type="ORF">I7822_09190</name>
</gene>
<sequence>MKFFRRLIIRYFHHKTLRYQLQVTYLLIVIIPFIAIGYVFYEVSVSAMKKDALENYNSLMEAVSKNINAFLEGTSKEISIYASIILDTNSFNLNLLRGEQYQSERWLVDNKHLYETFNRNDFISIRSFDNLGNLVGFSTNTTNNKVYEYNSHQEETWQQRIKHNYEDELLFDIHPLEINGVYSFTASRAIIDPVENVKIGYVSFDKELNSFTNNFKEIENRFGGELQIIKENGTLLYHSNNTLIGKLADKKLLAHLDRLSADTFIEENSNGEKIIMSYNKLTNESFTIVGSMPLEVLIKDINSLGRLIFYSVLILVVLILILSYLLSIYLTNPLKVLMKQMSSVEKGNFNPAIDIPQTNIETTQLGNRFQTMVRTIDNLVTIQYQTELHKKDAELKALIMQINPHFFYNTLEVISGIADEEEVYKISDITESLSRLLRYNLSHDRELVTLKEELAHCNHYFFILKSRFEDELSIEMKADPEIEQFLIMKMILQPLIENSVKHGVEMKIGQGKISLIVKKLKDRIYIEVADNGVGFDEDKLNDFKKFTMNSDNRFSLTTSSNHLGLKNVYTRLSLLYGDNLSFEIDSVKNKGTVIKIEFPATTIDIRSM</sequence>
<dbReference type="PANTHER" id="PTHR34220">
    <property type="entry name" value="SENSOR HISTIDINE KINASE YPDA"/>
    <property type="match status" value="1"/>
</dbReference>
<evidence type="ECO:0000256" key="1">
    <source>
        <dbReference type="ARBA" id="ARBA00000085"/>
    </source>
</evidence>
<evidence type="ECO:0000256" key="6">
    <source>
        <dbReference type="ARBA" id="ARBA00022679"/>
    </source>
</evidence>
<keyword evidence="9 17" id="KW-0418">Kinase</keyword>
<evidence type="ECO:0000256" key="13">
    <source>
        <dbReference type="ARBA" id="ARBA00023136"/>
    </source>
</evidence>
<keyword evidence="7 14" id="KW-0812">Transmembrane</keyword>
<evidence type="ECO:0000259" key="15">
    <source>
        <dbReference type="PROSITE" id="PS50109"/>
    </source>
</evidence>
<dbReference type="GO" id="GO:0016301">
    <property type="term" value="F:kinase activity"/>
    <property type="evidence" value="ECO:0007669"/>
    <property type="project" value="UniProtKB-KW"/>
</dbReference>
<dbReference type="InterPro" id="IPR050640">
    <property type="entry name" value="Bact_2-comp_sensor_kinase"/>
</dbReference>
<dbReference type="Gene3D" id="3.30.565.10">
    <property type="entry name" value="Histidine kinase-like ATPase, C-terminal domain"/>
    <property type="match status" value="1"/>
</dbReference>
<dbReference type="CDD" id="cd06225">
    <property type="entry name" value="HAMP"/>
    <property type="match status" value="1"/>
</dbReference>
<keyword evidence="4" id="KW-1003">Cell membrane</keyword>
<evidence type="ECO:0000256" key="14">
    <source>
        <dbReference type="SAM" id="Phobius"/>
    </source>
</evidence>
<dbReference type="RefSeq" id="WP_207977224.1">
    <property type="nucleotide sequence ID" value="NZ_JAGDEL010000005.1"/>
</dbReference>
<evidence type="ECO:0000256" key="4">
    <source>
        <dbReference type="ARBA" id="ARBA00022475"/>
    </source>
</evidence>
<dbReference type="Pfam" id="PF06580">
    <property type="entry name" value="His_kinase"/>
    <property type="match status" value="1"/>
</dbReference>
<dbReference type="Gene3D" id="6.10.340.10">
    <property type="match status" value="1"/>
</dbReference>
<dbReference type="Pfam" id="PF02518">
    <property type="entry name" value="HATPase_c"/>
    <property type="match status" value="1"/>
</dbReference>
<evidence type="ECO:0000259" key="16">
    <source>
        <dbReference type="PROSITE" id="PS50885"/>
    </source>
</evidence>
<comment type="subcellular location">
    <subcellularLocation>
        <location evidence="2">Cell membrane</location>
        <topology evidence="2">Multi-pass membrane protein</topology>
    </subcellularLocation>
</comment>
<dbReference type="Proteomes" id="UP000663981">
    <property type="component" value="Unassembled WGS sequence"/>
</dbReference>
<evidence type="ECO:0000256" key="2">
    <source>
        <dbReference type="ARBA" id="ARBA00004651"/>
    </source>
</evidence>
<reference evidence="17 18" key="1">
    <citation type="submission" date="2021-03" db="EMBL/GenBank/DDBJ databases">
        <title>Whole genome sequence of Metabacillus bambusae BG109.</title>
        <authorList>
            <person name="Jeong J.W."/>
        </authorList>
    </citation>
    <scope>NUCLEOTIDE SEQUENCE [LARGE SCALE GENOMIC DNA]</scope>
    <source>
        <strain evidence="17 18">BG109</strain>
    </source>
</reference>
<dbReference type="SUPFAM" id="SSF55874">
    <property type="entry name" value="ATPase domain of HSP90 chaperone/DNA topoisomerase II/histidine kinase"/>
    <property type="match status" value="1"/>
</dbReference>
<accession>A0ABS3N0T8</accession>
<dbReference type="SMART" id="SM00387">
    <property type="entry name" value="HATPase_c"/>
    <property type="match status" value="1"/>
</dbReference>
<keyword evidence="13 14" id="KW-0472">Membrane</keyword>
<dbReference type="InterPro" id="IPR033479">
    <property type="entry name" value="dCache_1"/>
</dbReference>
<feature type="domain" description="Histidine kinase" evidence="15">
    <location>
        <begin position="488"/>
        <end position="602"/>
    </location>
</feature>
<keyword evidence="18" id="KW-1185">Reference proteome</keyword>
<dbReference type="CDD" id="cd18774">
    <property type="entry name" value="PDC2_HK_sensor"/>
    <property type="match status" value="1"/>
</dbReference>
<dbReference type="EMBL" id="JAGDEL010000005">
    <property type="protein sequence ID" value="MBO1511844.1"/>
    <property type="molecule type" value="Genomic_DNA"/>
</dbReference>
<evidence type="ECO:0000313" key="18">
    <source>
        <dbReference type="Proteomes" id="UP000663981"/>
    </source>
</evidence>
<dbReference type="PROSITE" id="PS50109">
    <property type="entry name" value="HIS_KIN"/>
    <property type="match status" value="1"/>
</dbReference>
<dbReference type="PANTHER" id="PTHR34220:SF11">
    <property type="entry name" value="SENSOR PROTEIN KINASE HPTS"/>
    <property type="match status" value="1"/>
</dbReference>
<keyword evidence="8" id="KW-0547">Nucleotide-binding</keyword>
<keyword evidence="12" id="KW-0902">Two-component regulatory system</keyword>
<feature type="transmembrane region" description="Helical" evidence="14">
    <location>
        <begin position="21"/>
        <end position="41"/>
    </location>
</feature>
<evidence type="ECO:0000256" key="8">
    <source>
        <dbReference type="ARBA" id="ARBA00022741"/>
    </source>
</evidence>
<keyword evidence="11 14" id="KW-1133">Transmembrane helix</keyword>
<keyword evidence="6" id="KW-0808">Transferase</keyword>
<evidence type="ECO:0000256" key="5">
    <source>
        <dbReference type="ARBA" id="ARBA00022553"/>
    </source>
</evidence>
<dbReference type="InterPro" id="IPR010559">
    <property type="entry name" value="Sig_transdc_His_kin_internal"/>
</dbReference>
<feature type="transmembrane region" description="Helical" evidence="14">
    <location>
        <begin position="307"/>
        <end position="331"/>
    </location>
</feature>
<dbReference type="Gene3D" id="3.30.450.20">
    <property type="entry name" value="PAS domain"/>
    <property type="match status" value="1"/>
</dbReference>
<evidence type="ECO:0000313" key="17">
    <source>
        <dbReference type="EMBL" id="MBO1511844.1"/>
    </source>
</evidence>
<protein>
    <recommendedName>
        <fullName evidence="3">histidine kinase</fullName>
        <ecNumber evidence="3">2.7.13.3</ecNumber>
    </recommendedName>
</protein>
<dbReference type="PROSITE" id="PS50885">
    <property type="entry name" value="HAMP"/>
    <property type="match status" value="1"/>
</dbReference>
<feature type="domain" description="HAMP" evidence="16">
    <location>
        <begin position="328"/>
        <end position="381"/>
    </location>
</feature>
<comment type="caution">
    <text evidence="17">The sequence shown here is derived from an EMBL/GenBank/DDBJ whole genome shotgun (WGS) entry which is preliminary data.</text>
</comment>
<keyword evidence="5" id="KW-0597">Phosphoprotein</keyword>
<dbReference type="InterPro" id="IPR003594">
    <property type="entry name" value="HATPase_dom"/>
</dbReference>
<dbReference type="Pfam" id="PF02743">
    <property type="entry name" value="dCache_1"/>
    <property type="match status" value="1"/>
</dbReference>
<proteinExistence type="predicted"/>
<dbReference type="EC" id="2.7.13.3" evidence="3"/>
<comment type="catalytic activity">
    <reaction evidence="1">
        <text>ATP + protein L-histidine = ADP + protein N-phospho-L-histidine.</text>
        <dbReference type="EC" id="2.7.13.3"/>
    </reaction>
</comment>
<dbReference type="InterPro" id="IPR036890">
    <property type="entry name" value="HATPase_C_sf"/>
</dbReference>
<name>A0ABS3N0T8_9BACI</name>
<dbReference type="Pfam" id="PF00672">
    <property type="entry name" value="HAMP"/>
    <property type="match status" value="1"/>
</dbReference>
<evidence type="ECO:0000256" key="10">
    <source>
        <dbReference type="ARBA" id="ARBA00022840"/>
    </source>
</evidence>
<dbReference type="InterPro" id="IPR003660">
    <property type="entry name" value="HAMP_dom"/>
</dbReference>
<evidence type="ECO:0000256" key="7">
    <source>
        <dbReference type="ARBA" id="ARBA00022692"/>
    </source>
</evidence>
<keyword evidence="10" id="KW-0067">ATP-binding</keyword>
<evidence type="ECO:0000256" key="9">
    <source>
        <dbReference type="ARBA" id="ARBA00022777"/>
    </source>
</evidence>
<dbReference type="InterPro" id="IPR005467">
    <property type="entry name" value="His_kinase_dom"/>
</dbReference>
<evidence type="ECO:0000256" key="12">
    <source>
        <dbReference type="ARBA" id="ARBA00023012"/>
    </source>
</evidence>
<evidence type="ECO:0000256" key="11">
    <source>
        <dbReference type="ARBA" id="ARBA00022989"/>
    </source>
</evidence>